<sequence length="164" mass="17396">MATAAKKLKKVQESNVSHLPTPPATTVRLGKQTFAAPASLGELVLHGAALKNEIDGLKDKLEEVNAKILAEVPRWMDGNGTLHIVIAGVDCTVSLRDSVAIADVGALRELLGDRFPDLVKEKATYSPEPKLVSLATDGDNPMARDVAGCLRIQEAKATVSYKAA</sequence>
<dbReference type="eggNOG" id="ENOG502ZGD6">
    <property type="taxonomic scope" value="Bacteria"/>
</dbReference>
<name>B8DK78_NITV9</name>
<organism evidence="2">
    <name type="scientific">Nitratidesulfovibrio vulgaris (strain DSM 19637 / Miyazaki F)</name>
    <name type="common">Desulfovibrio vulgaris</name>
    <dbReference type="NCBI Taxonomy" id="883"/>
    <lineage>
        <taxon>Bacteria</taxon>
        <taxon>Pseudomonadati</taxon>
        <taxon>Thermodesulfobacteriota</taxon>
        <taxon>Desulfovibrionia</taxon>
        <taxon>Desulfovibrionales</taxon>
        <taxon>Desulfovibrionaceae</taxon>
        <taxon>Nitratidesulfovibrio</taxon>
    </lineage>
</organism>
<dbReference type="EMBL" id="CP001197">
    <property type="protein sequence ID" value="ACL07674.1"/>
    <property type="molecule type" value="Genomic_DNA"/>
</dbReference>
<protein>
    <submittedName>
        <fullName evidence="2">Uncharacterized protein</fullName>
    </submittedName>
</protein>
<accession>B8DK78</accession>
<gene>
    <name evidence="2" type="ordered locus">DvMF_0717</name>
</gene>
<dbReference type="STRING" id="883.DvMF_0717"/>
<dbReference type="AlphaFoldDB" id="B8DK78"/>
<evidence type="ECO:0000256" key="1">
    <source>
        <dbReference type="SAM" id="MobiDB-lite"/>
    </source>
</evidence>
<dbReference type="OrthoDB" id="3322489at2"/>
<evidence type="ECO:0000313" key="2">
    <source>
        <dbReference type="EMBL" id="ACL07674.1"/>
    </source>
</evidence>
<proteinExistence type="predicted"/>
<dbReference type="HOGENOM" id="CLU_1649437_0_0_7"/>
<feature type="region of interest" description="Disordered" evidence="1">
    <location>
        <begin position="1"/>
        <end position="22"/>
    </location>
</feature>
<reference evidence="2" key="1">
    <citation type="submission" date="2008-10" db="EMBL/GenBank/DDBJ databases">
        <title>Complete sequence of Desulfovibrio vulgaris str. 'Miyazaki F'.</title>
        <authorList>
            <person name="Lucas S."/>
            <person name="Copeland A."/>
            <person name="Lapidus A."/>
            <person name="Glavina del Rio T."/>
            <person name="Dalin E."/>
            <person name="Tice H."/>
            <person name="Bruce D."/>
            <person name="Goodwin L."/>
            <person name="Pitluck S."/>
            <person name="Sims D."/>
            <person name="Brettin T."/>
            <person name="Detter J.C."/>
            <person name="Han C."/>
            <person name="Larimer F."/>
            <person name="Land M."/>
            <person name="Hauser L."/>
            <person name="Kyrpides N."/>
            <person name="Mikhailova N."/>
            <person name="Hazen T.C."/>
            <person name="Richardson P."/>
        </authorList>
    </citation>
    <scope>NUCLEOTIDE SEQUENCE</scope>
    <source>
        <strain evidence="2">Miyazaki F</strain>
    </source>
</reference>
<dbReference type="KEGG" id="dvm:DvMF_0717"/>